<dbReference type="InterPro" id="IPR050109">
    <property type="entry name" value="HTH-type_TetR-like_transc_reg"/>
</dbReference>
<evidence type="ECO:0000259" key="5">
    <source>
        <dbReference type="PROSITE" id="PS50977"/>
    </source>
</evidence>
<organism evidence="6 7">
    <name type="scientific">Schaalia georgiae F0490</name>
    <dbReference type="NCBI Taxonomy" id="1125717"/>
    <lineage>
        <taxon>Bacteria</taxon>
        <taxon>Bacillati</taxon>
        <taxon>Actinomycetota</taxon>
        <taxon>Actinomycetes</taxon>
        <taxon>Actinomycetales</taxon>
        <taxon>Actinomycetaceae</taxon>
        <taxon>Schaalia</taxon>
    </lineage>
</organism>
<keyword evidence="1" id="KW-0805">Transcription regulation</keyword>
<dbReference type="SUPFAM" id="SSF46689">
    <property type="entry name" value="Homeodomain-like"/>
    <property type="match status" value="1"/>
</dbReference>
<feature type="DNA-binding region" description="H-T-H motif" evidence="4">
    <location>
        <begin position="65"/>
        <end position="84"/>
    </location>
</feature>
<evidence type="ECO:0000313" key="6">
    <source>
        <dbReference type="EMBL" id="EJF46945.1"/>
    </source>
</evidence>
<keyword evidence="7" id="KW-1185">Reference proteome</keyword>
<sequence>MREGVGYWVGEFVVAGGGVERGCGRAWDTGGMAEKRTRMSGVARREQLVAVGRSLFAEKGFDATSVEEIAARAKVSKPVVYEHFGGKEGLYAVVVDREVQSLIASLHSSLESSDRPRLILENATLALLDYIESNTDGFRVLVRDAPTDRTAGSFSSVMGDVASRVEHVIAAQFERSDFPTSWSPLYAQMLVGLIAQVGQWWLDDRHMKKDEVAAHVVNLVWNGQRNLRPNPTLRLRQA</sequence>
<dbReference type="Pfam" id="PF00440">
    <property type="entry name" value="TetR_N"/>
    <property type="match status" value="1"/>
</dbReference>
<dbReference type="FunFam" id="1.10.10.60:FF:000141">
    <property type="entry name" value="TetR family transcriptional regulator"/>
    <property type="match status" value="1"/>
</dbReference>
<evidence type="ECO:0000313" key="7">
    <source>
        <dbReference type="Proteomes" id="UP000004578"/>
    </source>
</evidence>
<dbReference type="PANTHER" id="PTHR30055">
    <property type="entry name" value="HTH-TYPE TRANSCRIPTIONAL REGULATOR RUTR"/>
    <property type="match status" value="1"/>
</dbReference>
<dbReference type="PANTHER" id="PTHR30055:SF227">
    <property type="entry name" value="TRANSCRIPTIONAL REGULATORY PROTEIN (PROBABLY TETR-FAMILY)-RELATED"/>
    <property type="match status" value="1"/>
</dbReference>
<name>J1HLU3_9ACTO</name>
<dbReference type="PROSITE" id="PS01081">
    <property type="entry name" value="HTH_TETR_1"/>
    <property type="match status" value="1"/>
</dbReference>
<dbReference type="PROSITE" id="PS50977">
    <property type="entry name" value="HTH_TETR_2"/>
    <property type="match status" value="1"/>
</dbReference>
<dbReference type="PRINTS" id="PR00455">
    <property type="entry name" value="HTHTETR"/>
</dbReference>
<dbReference type="GO" id="GO:0045892">
    <property type="term" value="P:negative regulation of DNA-templated transcription"/>
    <property type="evidence" value="ECO:0007669"/>
    <property type="project" value="UniProtKB-ARBA"/>
</dbReference>
<reference evidence="6 7" key="1">
    <citation type="submission" date="2012-05" db="EMBL/GenBank/DDBJ databases">
        <authorList>
            <person name="Harkins D.M."/>
            <person name="Madupu R."/>
            <person name="Durkin A.S."/>
            <person name="Torralba M."/>
            <person name="Methe B."/>
            <person name="Sutton G.G."/>
            <person name="Nelson K.E."/>
        </authorList>
    </citation>
    <scope>NUCLEOTIDE SEQUENCE [LARGE SCALE GENOMIC DNA]</scope>
    <source>
        <strain evidence="6 7">F0490</strain>
    </source>
</reference>
<evidence type="ECO:0000256" key="3">
    <source>
        <dbReference type="ARBA" id="ARBA00023163"/>
    </source>
</evidence>
<feature type="domain" description="HTH tetR-type" evidence="5">
    <location>
        <begin position="42"/>
        <end position="102"/>
    </location>
</feature>
<dbReference type="EMBL" id="AKFS01000109">
    <property type="protein sequence ID" value="EJF46945.1"/>
    <property type="molecule type" value="Genomic_DNA"/>
</dbReference>
<dbReference type="InterPro" id="IPR036271">
    <property type="entry name" value="Tet_transcr_reg_TetR-rel_C_sf"/>
</dbReference>
<gene>
    <name evidence="6" type="ORF">HMPREF1317_0375</name>
</gene>
<dbReference type="Pfam" id="PF21943">
    <property type="entry name" value="TetR_C_46"/>
    <property type="match status" value="1"/>
</dbReference>
<dbReference type="SUPFAM" id="SSF48498">
    <property type="entry name" value="Tetracyclin repressor-like, C-terminal domain"/>
    <property type="match status" value="1"/>
</dbReference>
<dbReference type="GO" id="GO:0003700">
    <property type="term" value="F:DNA-binding transcription factor activity"/>
    <property type="evidence" value="ECO:0007669"/>
    <property type="project" value="TreeGrafter"/>
</dbReference>
<dbReference type="InterPro" id="IPR023772">
    <property type="entry name" value="DNA-bd_HTH_TetR-type_CS"/>
</dbReference>
<dbReference type="Proteomes" id="UP000004578">
    <property type="component" value="Unassembled WGS sequence"/>
</dbReference>
<keyword evidence="3" id="KW-0804">Transcription</keyword>
<protein>
    <submittedName>
        <fullName evidence="6">Transcriptional regulator, TetR family</fullName>
    </submittedName>
</protein>
<dbReference type="InterPro" id="IPR009057">
    <property type="entry name" value="Homeodomain-like_sf"/>
</dbReference>
<evidence type="ECO:0000256" key="2">
    <source>
        <dbReference type="ARBA" id="ARBA00023125"/>
    </source>
</evidence>
<proteinExistence type="predicted"/>
<dbReference type="InterPro" id="IPR054129">
    <property type="entry name" value="DesT_TetR_C"/>
</dbReference>
<dbReference type="InterPro" id="IPR001647">
    <property type="entry name" value="HTH_TetR"/>
</dbReference>
<dbReference type="GO" id="GO:0000976">
    <property type="term" value="F:transcription cis-regulatory region binding"/>
    <property type="evidence" value="ECO:0007669"/>
    <property type="project" value="TreeGrafter"/>
</dbReference>
<dbReference type="AlphaFoldDB" id="J1HLU3"/>
<keyword evidence="2 4" id="KW-0238">DNA-binding</keyword>
<evidence type="ECO:0000256" key="4">
    <source>
        <dbReference type="PROSITE-ProRule" id="PRU00335"/>
    </source>
</evidence>
<dbReference type="Gene3D" id="1.10.357.10">
    <property type="entry name" value="Tetracycline Repressor, domain 2"/>
    <property type="match status" value="1"/>
</dbReference>
<evidence type="ECO:0000256" key="1">
    <source>
        <dbReference type="ARBA" id="ARBA00023015"/>
    </source>
</evidence>
<accession>J1HLU3</accession>
<dbReference type="PATRIC" id="fig|1125717.3.peg.715"/>
<comment type="caution">
    <text evidence="6">The sequence shown here is derived from an EMBL/GenBank/DDBJ whole genome shotgun (WGS) entry which is preliminary data.</text>
</comment>